<dbReference type="KEGG" id="bany:112049071"/>
<comment type="similarity">
    <text evidence="1">Belongs to the DENND6 family.</text>
</comment>
<evidence type="ECO:0000259" key="2">
    <source>
        <dbReference type="PROSITE" id="PS50211"/>
    </source>
</evidence>
<dbReference type="GO" id="GO:0055037">
    <property type="term" value="C:recycling endosome"/>
    <property type="evidence" value="ECO:0007669"/>
    <property type="project" value="TreeGrafter"/>
</dbReference>
<dbReference type="Proteomes" id="UP001652582">
    <property type="component" value="Chromosome 2"/>
</dbReference>
<evidence type="ECO:0000313" key="3">
    <source>
        <dbReference type="Proteomes" id="UP001652582"/>
    </source>
</evidence>
<gene>
    <name evidence="4" type="primary">LOC112049071</name>
</gene>
<keyword evidence="3" id="KW-1185">Reference proteome</keyword>
<proteinExistence type="inferred from homology"/>
<reference evidence="3" key="1">
    <citation type="submission" date="2025-05" db="UniProtKB">
        <authorList>
            <consortium name="RefSeq"/>
        </authorList>
    </citation>
    <scope>NUCLEOTIDE SEQUENCE [LARGE SCALE GENOMIC DNA]</scope>
</reference>
<dbReference type="InterPro" id="IPR037516">
    <property type="entry name" value="Tripartite_DENN"/>
</dbReference>
<feature type="domain" description="UDENN" evidence="2">
    <location>
        <begin position="33"/>
        <end position="488"/>
    </location>
</feature>
<dbReference type="GO" id="GO:0005085">
    <property type="term" value="F:guanyl-nucleotide exchange factor activity"/>
    <property type="evidence" value="ECO:0007669"/>
    <property type="project" value="InterPro"/>
</dbReference>
<accession>A0A6J1NC42</accession>
<dbReference type="PANTHER" id="PTHR13677">
    <property type="entry name" value="LD41638P"/>
    <property type="match status" value="1"/>
</dbReference>
<dbReference type="RefSeq" id="XP_023942597.1">
    <property type="nucleotide sequence ID" value="XM_024086829.2"/>
</dbReference>
<dbReference type="GeneID" id="112049071"/>
<protein>
    <submittedName>
        <fullName evidence="4">Protein DENND6A</fullName>
    </submittedName>
</protein>
<reference evidence="4" key="2">
    <citation type="submission" date="2025-08" db="UniProtKB">
        <authorList>
            <consortium name="RefSeq"/>
        </authorList>
    </citation>
    <scope>IDENTIFICATION</scope>
</reference>
<evidence type="ECO:0000256" key="1">
    <source>
        <dbReference type="ARBA" id="ARBA00007159"/>
    </source>
</evidence>
<dbReference type="InterPro" id="IPR024224">
    <property type="entry name" value="DENND6"/>
</dbReference>
<sequence>MACRRESNGDIDILTLEEREFQMKWSRFSDWLHCICVVTFDLELGQAMESVYPPGVKLTDQEKCNVCYLAFPDSNSGCMGDTQFHVRLRSRAPLTAQQSSYNEDSVPTLRADSTHYWGFVYFRQVKDPSLPRGYFQKSIILLTRLPFINLYYKVIQLIAPKHFEDGESSLEAACHDINRWPPIDAGQNMLLPVLGTVFQSYIPNQQTGKVSRSDIIKQVHSPNIPHVLASIQDVNVFDALAGVISHLHLLWELVLAAEPIVVMASSPTECSALVQALTNLIQPLPYAAEYRPYFTIHDSEFKEFTRKQYNPPCVILGVTNPFFTKTLQHWPHTIKLGESTSIKTKLRKVGNIKHLDTAPGVYTQYKPFLEKDKAIIKKLHNGMRTERPSEVQTAMVKRHLLELTQSFMIPLERYMASLMPLQKNISPYRAPPIPNPFNPEDFFATLQQAGPQLTSGIKGDWIGLYKNFFRTPNFAAWFHERHSKLTNKLHALQLEALAESDLKQWSIGKKEVEIVDMVLKLREVLKSDPPVAGNTRTLLARRLEDLNCVLPDDMKSILNAAT</sequence>
<organism evidence="3 4">
    <name type="scientific">Bicyclus anynana</name>
    <name type="common">Squinting bush brown butterfly</name>
    <dbReference type="NCBI Taxonomy" id="110368"/>
    <lineage>
        <taxon>Eukaryota</taxon>
        <taxon>Metazoa</taxon>
        <taxon>Ecdysozoa</taxon>
        <taxon>Arthropoda</taxon>
        <taxon>Hexapoda</taxon>
        <taxon>Insecta</taxon>
        <taxon>Pterygota</taxon>
        <taxon>Neoptera</taxon>
        <taxon>Endopterygota</taxon>
        <taxon>Lepidoptera</taxon>
        <taxon>Glossata</taxon>
        <taxon>Ditrysia</taxon>
        <taxon>Papilionoidea</taxon>
        <taxon>Nymphalidae</taxon>
        <taxon>Satyrinae</taxon>
        <taxon>Satyrini</taxon>
        <taxon>Mycalesina</taxon>
        <taxon>Bicyclus</taxon>
    </lineage>
</organism>
<dbReference type="PANTHER" id="PTHR13677:SF0">
    <property type="entry name" value="LD41638P"/>
    <property type="match status" value="1"/>
</dbReference>
<evidence type="ECO:0000313" key="4">
    <source>
        <dbReference type="RefSeq" id="XP_023942597.1"/>
    </source>
</evidence>
<dbReference type="PROSITE" id="PS50211">
    <property type="entry name" value="DENN"/>
    <property type="match status" value="1"/>
</dbReference>
<dbReference type="OrthoDB" id="10265409at2759"/>
<name>A0A6J1NC42_BICAN</name>
<dbReference type="AlphaFoldDB" id="A0A6J1NC42"/>